<name>A0A398CHE7_9BACL</name>
<comment type="caution">
    <text evidence="2">The sequence shown here is derived from an EMBL/GenBank/DDBJ whole genome shotgun (WGS) entry which is preliminary data.</text>
</comment>
<evidence type="ECO:0000256" key="1">
    <source>
        <dbReference type="SAM" id="MobiDB-lite"/>
    </source>
</evidence>
<keyword evidence="3" id="KW-1185">Reference proteome</keyword>
<dbReference type="Proteomes" id="UP000266340">
    <property type="component" value="Unassembled WGS sequence"/>
</dbReference>
<feature type="region of interest" description="Disordered" evidence="1">
    <location>
        <begin position="1"/>
        <end position="21"/>
    </location>
</feature>
<protein>
    <submittedName>
        <fullName evidence="2">Uncharacterized protein</fullName>
    </submittedName>
</protein>
<feature type="compositionally biased region" description="Basic and acidic residues" evidence="1">
    <location>
        <begin position="1"/>
        <end position="15"/>
    </location>
</feature>
<evidence type="ECO:0000313" key="2">
    <source>
        <dbReference type="EMBL" id="RIE00509.1"/>
    </source>
</evidence>
<proteinExistence type="predicted"/>
<accession>A0A398CHE7</accession>
<evidence type="ECO:0000313" key="3">
    <source>
        <dbReference type="Proteomes" id="UP000266340"/>
    </source>
</evidence>
<reference evidence="2 3" key="1">
    <citation type="submission" date="2018-09" db="EMBL/GenBank/DDBJ databases">
        <title>Cohnella cavernae sp. nov., isolated from a karst cave.</title>
        <authorList>
            <person name="Zhu H."/>
        </authorList>
    </citation>
    <scope>NUCLEOTIDE SEQUENCE [LARGE SCALE GENOMIC DNA]</scope>
    <source>
        <strain evidence="2 3">K2E09-144</strain>
    </source>
</reference>
<gene>
    <name evidence="2" type="ORF">D3H35_28110</name>
</gene>
<dbReference type="AlphaFoldDB" id="A0A398CHE7"/>
<sequence length="71" mass="8361">MEREECERNPYRERNAGQTALQGFRRNERLYESPRSFPFEPAFAAGLRRDGCSRYPAQAPNGSREWKPVRN</sequence>
<dbReference type="EMBL" id="QXJM01000053">
    <property type="protein sequence ID" value="RIE00509.1"/>
    <property type="molecule type" value="Genomic_DNA"/>
</dbReference>
<organism evidence="2 3">
    <name type="scientific">Cohnella faecalis</name>
    <dbReference type="NCBI Taxonomy" id="2315694"/>
    <lineage>
        <taxon>Bacteria</taxon>
        <taxon>Bacillati</taxon>
        <taxon>Bacillota</taxon>
        <taxon>Bacilli</taxon>
        <taxon>Bacillales</taxon>
        <taxon>Paenibacillaceae</taxon>
        <taxon>Cohnella</taxon>
    </lineage>
</organism>